<dbReference type="EMBL" id="BK015128">
    <property type="protein sequence ID" value="DAD92125.1"/>
    <property type="molecule type" value="Genomic_DNA"/>
</dbReference>
<protein>
    <submittedName>
        <fullName evidence="2">Uncharacterized protein</fullName>
    </submittedName>
</protein>
<organism evidence="2">
    <name type="scientific">Myoviridae sp. ct0Tg8</name>
    <dbReference type="NCBI Taxonomy" id="2826598"/>
    <lineage>
        <taxon>Viruses</taxon>
        <taxon>Duplodnaviria</taxon>
        <taxon>Heunggongvirae</taxon>
        <taxon>Uroviricota</taxon>
        <taxon>Caudoviricetes</taxon>
    </lineage>
</organism>
<feature type="region of interest" description="Disordered" evidence="1">
    <location>
        <begin position="1"/>
        <end position="32"/>
    </location>
</feature>
<reference evidence="2" key="1">
    <citation type="journal article" date="2021" name="Proc. Natl. Acad. Sci. U.S.A.">
        <title>A Catalog of Tens of Thousands of Viruses from Human Metagenomes Reveals Hidden Associations with Chronic Diseases.</title>
        <authorList>
            <person name="Tisza M.J."/>
            <person name="Buck C.B."/>
        </authorList>
    </citation>
    <scope>NUCLEOTIDE SEQUENCE</scope>
    <source>
        <strain evidence="2">Ct0Tg8</strain>
    </source>
</reference>
<sequence length="32" mass="3494">MTPVCLPYASAKRKRKLMPSPKNGQVSSVTSM</sequence>
<name>A0A8S5NBD6_9CAUD</name>
<evidence type="ECO:0000313" key="2">
    <source>
        <dbReference type="EMBL" id="DAD92125.1"/>
    </source>
</evidence>
<feature type="compositionally biased region" description="Polar residues" evidence="1">
    <location>
        <begin position="22"/>
        <end position="32"/>
    </location>
</feature>
<evidence type="ECO:0000256" key="1">
    <source>
        <dbReference type="SAM" id="MobiDB-lite"/>
    </source>
</evidence>
<proteinExistence type="predicted"/>
<accession>A0A8S5NBD6</accession>